<reference evidence="2 3" key="1">
    <citation type="submission" date="2020-07" db="EMBL/GenBank/DDBJ databases">
        <title>Sequencing the genomes of 1000 actinobacteria strains.</title>
        <authorList>
            <person name="Klenk H.-P."/>
        </authorList>
    </citation>
    <scope>NUCLEOTIDE SEQUENCE [LARGE SCALE GENOMIC DNA]</scope>
    <source>
        <strain evidence="2 3">DSM 23819</strain>
    </source>
</reference>
<sequence length="247" mass="25970">MSLATILVIEHEATCPPALVGTWLGEAGCALDVVRPYLGEQIPAIEAYAGLLVLGGTMGAGDDHRVEWLEPVRELVREAEASGVPTLGICLGHQLIATALGGTVGVNPNGQQLGVLEIGWTAQAPGSFLGTTLPARGIQWNNDIVTSLPPGAEVLAQTPAGEPQVVRFAPTIWGVQLHPEADEHVVAVWAEGDQEAHTERGIDQRAFLDHIAAARAELDDAWRPVLVAFADLARGRMAATGAEAQAR</sequence>
<dbReference type="PROSITE" id="PS51273">
    <property type="entry name" value="GATASE_TYPE_1"/>
    <property type="match status" value="1"/>
</dbReference>
<dbReference type="GO" id="GO:0005829">
    <property type="term" value="C:cytosol"/>
    <property type="evidence" value="ECO:0007669"/>
    <property type="project" value="TreeGrafter"/>
</dbReference>
<name>A0A7Y9S546_9ACTN</name>
<dbReference type="Gene3D" id="3.40.50.880">
    <property type="match status" value="1"/>
</dbReference>
<dbReference type="Pfam" id="PF00117">
    <property type="entry name" value="GATase"/>
    <property type="match status" value="1"/>
</dbReference>
<dbReference type="CDD" id="cd01741">
    <property type="entry name" value="GATase1_1"/>
    <property type="match status" value="1"/>
</dbReference>
<gene>
    <name evidence="2" type="ORF">BJ980_003675</name>
</gene>
<evidence type="ECO:0000313" key="2">
    <source>
        <dbReference type="EMBL" id="NYG60752.1"/>
    </source>
</evidence>
<dbReference type="Proteomes" id="UP000540656">
    <property type="component" value="Unassembled WGS sequence"/>
</dbReference>
<dbReference type="RefSeq" id="WP_179503643.1">
    <property type="nucleotide sequence ID" value="NZ_JACCAA010000001.1"/>
</dbReference>
<dbReference type="AlphaFoldDB" id="A0A7Y9S546"/>
<organism evidence="2 3">
    <name type="scientific">Nocardioides daedukensis</name>
    <dbReference type="NCBI Taxonomy" id="634462"/>
    <lineage>
        <taxon>Bacteria</taxon>
        <taxon>Bacillati</taxon>
        <taxon>Actinomycetota</taxon>
        <taxon>Actinomycetes</taxon>
        <taxon>Propionibacteriales</taxon>
        <taxon>Nocardioidaceae</taxon>
        <taxon>Nocardioides</taxon>
    </lineage>
</organism>
<dbReference type="InterPro" id="IPR044992">
    <property type="entry name" value="ChyE-like"/>
</dbReference>
<dbReference type="GO" id="GO:0003922">
    <property type="term" value="F:GMP synthase (glutamine-hydrolyzing) activity"/>
    <property type="evidence" value="ECO:0007669"/>
    <property type="project" value="UniProtKB-EC"/>
</dbReference>
<feature type="domain" description="Glutamine amidotransferase" evidence="1">
    <location>
        <begin position="24"/>
        <end position="182"/>
    </location>
</feature>
<dbReference type="InterPro" id="IPR029062">
    <property type="entry name" value="Class_I_gatase-like"/>
</dbReference>
<protein>
    <submittedName>
        <fullName evidence="2">GMP synthase (Glutamine-hydrolyzing)</fullName>
        <ecNumber evidence="2">6.3.5.2</ecNumber>
    </submittedName>
</protein>
<proteinExistence type="predicted"/>
<accession>A0A7Y9S546</accession>
<keyword evidence="2" id="KW-0436">Ligase</keyword>
<dbReference type="EC" id="6.3.5.2" evidence="2"/>
<comment type="caution">
    <text evidence="2">The sequence shown here is derived from an EMBL/GenBank/DDBJ whole genome shotgun (WGS) entry which is preliminary data.</text>
</comment>
<dbReference type="PANTHER" id="PTHR42695">
    <property type="entry name" value="GLUTAMINE AMIDOTRANSFERASE YLR126C-RELATED"/>
    <property type="match status" value="1"/>
</dbReference>
<dbReference type="SUPFAM" id="SSF52317">
    <property type="entry name" value="Class I glutamine amidotransferase-like"/>
    <property type="match status" value="1"/>
</dbReference>
<keyword evidence="3" id="KW-1185">Reference proteome</keyword>
<dbReference type="InterPro" id="IPR017926">
    <property type="entry name" value="GATASE"/>
</dbReference>
<dbReference type="PANTHER" id="PTHR42695:SF5">
    <property type="entry name" value="GLUTAMINE AMIDOTRANSFERASE YLR126C-RELATED"/>
    <property type="match status" value="1"/>
</dbReference>
<evidence type="ECO:0000313" key="3">
    <source>
        <dbReference type="Proteomes" id="UP000540656"/>
    </source>
</evidence>
<evidence type="ECO:0000259" key="1">
    <source>
        <dbReference type="Pfam" id="PF00117"/>
    </source>
</evidence>
<dbReference type="EMBL" id="JACCAA010000001">
    <property type="protein sequence ID" value="NYG60752.1"/>
    <property type="molecule type" value="Genomic_DNA"/>
</dbReference>